<gene>
    <name evidence="1" type="ORF">ERS008491_03013</name>
</gene>
<organism evidence="1 2">
    <name type="scientific">Yersinia kristensenii</name>
    <dbReference type="NCBI Taxonomy" id="28152"/>
    <lineage>
        <taxon>Bacteria</taxon>
        <taxon>Pseudomonadati</taxon>
        <taxon>Pseudomonadota</taxon>
        <taxon>Gammaproteobacteria</taxon>
        <taxon>Enterobacterales</taxon>
        <taxon>Yersiniaceae</taxon>
        <taxon>Yersinia</taxon>
    </lineage>
</organism>
<dbReference type="PROSITE" id="PS51257">
    <property type="entry name" value="PROKAR_LIPOPROTEIN"/>
    <property type="match status" value="1"/>
</dbReference>
<reference evidence="1 2" key="1">
    <citation type="submission" date="2015-03" db="EMBL/GenBank/DDBJ databases">
        <authorList>
            <person name="Murphy D."/>
        </authorList>
    </citation>
    <scope>NUCLEOTIDE SEQUENCE [LARGE SCALE GENOMIC DNA]</scope>
    <source>
        <strain evidence="1 2">FCF326</strain>
    </source>
</reference>
<proteinExistence type="predicted"/>
<accession>A0A0T9LMM6</accession>
<dbReference type="Proteomes" id="UP000045824">
    <property type="component" value="Unassembled WGS sequence"/>
</dbReference>
<evidence type="ECO:0000313" key="2">
    <source>
        <dbReference type="Proteomes" id="UP000045824"/>
    </source>
</evidence>
<dbReference type="AlphaFoldDB" id="A0A0T9LMM6"/>
<name>A0A0T9LMM6_YERKR</name>
<protein>
    <submittedName>
        <fullName evidence="1">Uncharacterized protein</fullName>
    </submittedName>
</protein>
<sequence length="219" mass="24666">MAVPIDRGRDLSDTRRSVSQWQYHHTITIGCATGCHQRMIIRTECHQLIRHHVTGGIRDNRFYLILRGAIGNRIITGDGQCAAEECRRAAVGNKGDIHTLAVPIHCSDDMSDTRRSVSQRQYHHTITIGCATGCHQRMIIRTECHQLIRYFITGGIRDNRFYLILRGAIGQCIITGDGQCPTEECCCAAVRRKGHIHISTITIDRRRDMSDTCGGIGQW</sequence>
<evidence type="ECO:0000313" key="1">
    <source>
        <dbReference type="EMBL" id="CNF08209.1"/>
    </source>
</evidence>
<dbReference type="EMBL" id="CPYI01000012">
    <property type="protein sequence ID" value="CNF08209.1"/>
    <property type="molecule type" value="Genomic_DNA"/>
</dbReference>